<dbReference type="NCBIfam" id="TIGR00229">
    <property type="entry name" value="sensory_box"/>
    <property type="match status" value="2"/>
</dbReference>
<dbReference type="InterPro" id="IPR036457">
    <property type="entry name" value="PPM-type-like_dom_sf"/>
</dbReference>
<feature type="region of interest" description="Disordered" evidence="2">
    <location>
        <begin position="1"/>
        <end position="27"/>
    </location>
</feature>
<dbReference type="Gene3D" id="3.30.450.40">
    <property type="match status" value="2"/>
</dbReference>
<dbReference type="PANTHER" id="PTHR43156:SF2">
    <property type="entry name" value="STAGE II SPORULATION PROTEIN E"/>
    <property type="match status" value="1"/>
</dbReference>
<feature type="region of interest" description="Disordered" evidence="2">
    <location>
        <begin position="842"/>
        <end position="862"/>
    </location>
</feature>
<dbReference type="InterPro" id="IPR001932">
    <property type="entry name" value="PPM-type_phosphatase-like_dom"/>
</dbReference>
<dbReference type="InterPro" id="IPR013656">
    <property type="entry name" value="PAS_4"/>
</dbReference>
<dbReference type="Pfam" id="PF07228">
    <property type="entry name" value="SpoIIE"/>
    <property type="match status" value="1"/>
</dbReference>
<dbReference type="InterPro" id="IPR035965">
    <property type="entry name" value="PAS-like_dom_sf"/>
</dbReference>
<dbReference type="RefSeq" id="WP_119951279.1">
    <property type="nucleotide sequence ID" value="NZ_QZEZ01000007.1"/>
</dbReference>
<sequence length="862" mass="92009">METSPTSGTARAADAAARRLRPAPGGNPALDRLSALAARLLGTTAAQVSLVADVQTVAGGSGLAPGAVGSEGPREESLCTVTAVSGAPLVVPDAVADARVRDLPPVTSGRVGSYLGVPLTSSAGDLVGAMCAFDRRPRTWSPADVALLEQLAASAVAELELSALSTEYHHDRVVWELAIDAAGVGTFDWDLRTGELRWDDRLLRMFGFDRAGFGGRIEAFNERVHPDDVARVTRALQEAIDTCGTYEAEYRVVLPDGRMRWVAAAGRALAGEDGTAERVLGAAHDVSGVREGEARVARVLETMSTAFYALDHDWRFTYVNPQAERVLGRPRDELLGGVVWELFPAAVGSDFEAQYRHAAQTGQPVAFDAHYPAPLDAWYEVRAWPGPDGLSVYFLDVTERRRAQEAAAAAARRVALLAEVTAELTGTLDAEEAVGRLARLVAPALGDWCLVTLVDDDHAAGSYRGLRDVGAWHADPAQRPVVTAYSRVRLGALTDESFLARTLRAGRPVQVRERAARAIRGVLREGEARDLLDALDPASAVFLPLAGRGRTTGLLSVFRGPGRAPVDGDDLRTLQEVASRAGLALDSARLYRQQRDLAEGLQRSLLSKPPEPDHVHVVVRYAAAAEAAKVGGDWYDAFLQEDGATVLVIGDVIGHDTAAAAAMGQVRGLLRGIAATTGEGPAAVLRRLDRAMDLLQVGTSASAVVARVEQDARQRQEGTSVVRWSNAGHPPPFVLRPDGSVELLAQPVTDLLLGVVPDGPRHEAAVELPRGSTVLLYTDGLVERRGQSLDEGMDLLRRTLEDLAPRGLDLDALCDETLARMLPPERADDVALVAVRLYPQDRPRPAVAGPNRVPARVPDDPA</sequence>
<dbReference type="EMBL" id="QZEZ01000007">
    <property type="protein sequence ID" value="RJK94270.1"/>
    <property type="molecule type" value="Genomic_DNA"/>
</dbReference>
<evidence type="ECO:0000256" key="2">
    <source>
        <dbReference type="SAM" id="MobiDB-lite"/>
    </source>
</evidence>
<dbReference type="SUPFAM" id="SSF55781">
    <property type="entry name" value="GAF domain-like"/>
    <property type="match status" value="2"/>
</dbReference>
<dbReference type="Gene3D" id="2.10.70.100">
    <property type="match status" value="1"/>
</dbReference>
<dbReference type="InterPro" id="IPR000700">
    <property type="entry name" value="PAS-assoc_C"/>
</dbReference>
<dbReference type="Gene3D" id="3.30.450.20">
    <property type="entry name" value="PAS domain"/>
    <property type="match status" value="2"/>
</dbReference>
<dbReference type="SUPFAM" id="SSF55785">
    <property type="entry name" value="PYP-like sensor domain (PAS domain)"/>
    <property type="match status" value="2"/>
</dbReference>
<dbReference type="Gene3D" id="3.60.40.10">
    <property type="entry name" value="PPM-type phosphatase domain"/>
    <property type="match status" value="1"/>
</dbReference>
<name>A0A3A3YS87_9ACTN</name>
<dbReference type="InterPro" id="IPR003018">
    <property type="entry name" value="GAF"/>
</dbReference>
<dbReference type="SMART" id="SM00331">
    <property type="entry name" value="PP2C_SIG"/>
    <property type="match status" value="1"/>
</dbReference>
<dbReference type="Proteomes" id="UP000265614">
    <property type="component" value="Unassembled WGS sequence"/>
</dbReference>
<dbReference type="Pfam" id="PF08448">
    <property type="entry name" value="PAS_4"/>
    <property type="match status" value="1"/>
</dbReference>
<accession>A0A3A3YS87</accession>
<organism evidence="5 6">
    <name type="scientific">Vallicoccus soli</name>
    <dbReference type="NCBI Taxonomy" id="2339232"/>
    <lineage>
        <taxon>Bacteria</taxon>
        <taxon>Bacillati</taxon>
        <taxon>Actinomycetota</taxon>
        <taxon>Actinomycetes</taxon>
        <taxon>Motilibacterales</taxon>
        <taxon>Vallicoccaceae</taxon>
        <taxon>Vallicoccus</taxon>
    </lineage>
</organism>
<dbReference type="OrthoDB" id="118142at2"/>
<dbReference type="InterPro" id="IPR029016">
    <property type="entry name" value="GAF-like_dom_sf"/>
</dbReference>
<dbReference type="InterPro" id="IPR052016">
    <property type="entry name" value="Bact_Sigma-Reg"/>
</dbReference>
<dbReference type="InterPro" id="IPR013655">
    <property type="entry name" value="PAS_fold_3"/>
</dbReference>
<dbReference type="InterPro" id="IPR000014">
    <property type="entry name" value="PAS"/>
</dbReference>
<dbReference type="GO" id="GO:0016791">
    <property type="term" value="F:phosphatase activity"/>
    <property type="evidence" value="ECO:0007669"/>
    <property type="project" value="TreeGrafter"/>
</dbReference>
<dbReference type="PANTHER" id="PTHR43156">
    <property type="entry name" value="STAGE II SPORULATION PROTEIN E-RELATED"/>
    <property type="match status" value="1"/>
</dbReference>
<comment type="caution">
    <text evidence="5">The sequence shown here is derived from an EMBL/GenBank/DDBJ whole genome shotgun (WGS) entry which is preliminary data.</text>
</comment>
<keyword evidence="1" id="KW-0378">Hydrolase</keyword>
<dbReference type="SMART" id="SM00091">
    <property type="entry name" value="PAS"/>
    <property type="match status" value="2"/>
</dbReference>
<keyword evidence="6" id="KW-1185">Reference proteome</keyword>
<dbReference type="Pfam" id="PF08447">
    <property type="entry name" value="PAS_3"/>
    <property type="match status" value="1"/>
</dbReference>
<evidence type="ECO:0000259" key="3">
    <source>
        <dbReference type="PROSITE" id="PS50112"/>
    </source>
</evidence>
<reference evidence="5 6" key="1">
    <citation type="submission" date="2018-09" db="EMBL/GenBank/DDBJ databases">
        <title>YIM 75000 draft genome.</title>
        <authorList>
            <person name="Tang S."/>
            <person name="Feng Y."/>
        </authorList>
    </citation>
    <scope>NUCLEOTIDE SEQUENCE [LARGE SCALE GENOMIC DNA]</scope>
    <source>
        <strain evidence="5 6">YIM 75000</strain>
    </source>
</reference>
<evidence type="ECO:0000259" key="4">
    <source>
        <dbReference type="PROSITE" id="PS50113"/>
    </source>
</evidence>
<proteinExistence type="predicted"/>
<protein>
    <submittedName>
        <fullName evidence="5">GAF domain-containing protein</fullName>
    </submittedName>
</protein>
<evidence type="ECO:0000313" key="5">
    <source>
        <dbReference type="EMBL" id="RJK94270.1"/>
    </source>
</evidence>
<dbReference type="SMART" id="SM00065">
    <property type="entry name" value="GAF"/>
    <property type="match status" value="2"/>
</dbReference>
<evidence type="ECO:0000313" key="6">
    <source>
        <dbReference type="Proteomes" id="UP000265614"/>
    </source>
</evidence>
<evidence type="ECO:0000256" key="1">
    <source>
        <dbReference type="ARBA" id="ARBA00022801"/>
    </source>
</evidence>
<dbReference type="CDD" id="cd00130">
    <property type="entry name" value="PAS"/>
    <property type="match status" value="2"/>
</dbReference>
<dbReference type="PROSITE" id="PS50112">
    <property type="entry name" value="PAS"/>
    <property type="match status" value="2"/>
</dbReference>
<feature type="domain" description="PAC" evidence="4">
    <location>
        <begin position="246"/>
        <end position="298"/>
    </location>
</feature>
<dbReference type="PROSITE" id="PS50113">
    <property type="entry name" value="PAC"/>
    <property type="match status" value="1"/>
</dbReference>
<dbReference type="Pfam" id="PF01590">
    <property type="entry name" value="GAF"/>
    <property type="match status" value="2"/>
</dbReference>
<dbReference type="AlphaFoldDB" id="A0A3A3YS87"/>
<gene>
    <name evidence="5" type="ORF">D5H78_14895</name>
</gene>
<feature type="domain" description="PAS" evidence="3">
    <location>
        <begin position="178"/>
        <end position="243"/>
    </location>
</feature>
<feature type="domain" description="PAS" evidence="3">
    <location>
        <begin position="292"/>
        <end position="336"/>
    </location>
</feature>
<dbReference type="SUPFAM" id="SSF81606">
    <property type="entry name" value="PP2C-like"/>
    <property type="match status" value="1"/>
</dbReference>